<evidence type="ECO:0000256" key="5">
    <source>
        <dbReference type="HAMAP-Rule" id="MF_01572"/>
    </source>
</evidence>
<dbReference type="RefSeq" id="WP_125118110.1">
    <property type="nucleotide sequence ID" value="NZ_AP019309.1"/>
</dbReference>
<dbReference type="Pfam" id="PF07155">
    <property type="entry name" value="ECF-ribofla_trS"/>
    <property type="match status" value="1"/>
</dbReference>
<evidence type="ECO:0000256" key="2">
    <source>
        <dbReference type="ARBA" id="ARBA00022692"/>
    </source>
</evidence>
<dbReference type="HAMAP" id="MF_01572">
    <property type="entry name" value="UPF0397"/>
    <property type="match status" value="1"/>
</dbReference>
<dbReference type="OrthoDB" id="4550662at2"/>
<reference evidence="6 7" key="1">
    <citation type="submission" date="2018-11" db="EMBL/GenBank/DDBJ databases">
        <title>Novel Erysipelotrichaceae bacterium isolated from small intestine of a swine.</title>
        <authorList>
            <person name="Kim J.S."/>
            <person name="Choe H."/>
            <person name="Lee Y.R."/>
            <person name="Kim K.M."/>
            <person name="Park D.S."/>
        </authorList>
    </citation>
    <scope>NUCLEOTIDE SEQUENCE [LARGE SCALE GENOMIC DNA]</scope>
    <source>
        <strain evidence="6 7">SG0102</strain>
    </source>
</reference>
<evidence type="ECO:0000256" key="4">
    <source>
        <dbReference type="ARBA" id="ARBA00023136"/>
    </source>
</evidence>
<dbReference type="PANTHER" id="PTHR37815">
    <property type="entry name" value="UPF0397 PROTEIN BC_2624-RELATED"/>
    <property type="match status" value="1"/>
</dbReference>
<feature type="transmembrane region" description="Helical" evidence="5">
    <location>
        <begin position="42"/>
        <end position="65"/>
    </location>
</feature>
<keyword evidence="7" id="KW-1185">Reference proteome</keyword>
<evidence type="ECO:0000313" key="6">
    <source>
        <dbReference type="EMBL" id="BBH25134.1"/>
    </source>
</evidence>
<keyword evidence="1 5" id="KW-1003">Cell membrane</keyword>
<feature type="transmembrane region" description="Helical" evidence="5">
    <location>
        <begin position="12"/>
        <end position="30"/>
    </location>
</feature>
<dbReference type="InterPro" id="IPR009825">
    <property type="entry name" value="ECF_substrate-spec-like"/>
</dbReference>
<keyword evidence="4 5" id="KW-0472">Membrane</keyword>
<dbReference type="Gene3D" id="1.10.1760.20">
    <property type="match status" value="1"/>
</dbReference>
<evidence type="ECO:0000256" key="1">
    <source>
        <dbReference type="ARBA" id="ARBA00022475"/>
    </source>
</evidence>
<dbReference type="GO" id="GO:0005886">
    <property type="term" value="C:plasma membrane"/>
    <property type="evidence" value="ECO:0007669"/>
    <property type="project" value="UniProtKB-SubCell"/>
</dbReference>
<feature type="transmembrane region" description="Helical" evidence="5">
    <location>
        <begin position="77"/>
        <end position="99"/>
    </location>
</feature>
<organism evidence="6 7">
    <name type="scientific">Intestinibaculum porci</name>
    <dbReference type="NCBI Taxonomy" id="2487118"/>
    <lineage>
        <taxon>Bacteria</taxon>
        <taxon>Bacillati</taxon>
        <taxon>Bacillota</taxon>
        <taxon>Erysipelotrichia</taxon>
        <taxon>Erysipelotrichales</taxon>
        <taxon>Erysipelotrichaceae</taxon>
        <taxon>Intestinibaculum</taxon>
    </lineage>
</organism>
<dbReference type="InterPro" id="IPR022914">
    <property type="entry name" value="UPF0397"/>
</dbReference>
<dbReference type="KEGG" id="ebm:SG0102_00680"/>
<name>A0A3G9JQN8_9FIRM</name>
<proteinExistence type="inferred from homology"/>
<dbReference type="InParanoid" id="A0A3G9JQN8"/>
<evidence type="ECO:0000313" key="7">
    <source>
        <dbReference type="Proteomes" id="UP000268059"/>
    </source>
</evidence>
<keyword evidence="3 5" id="KW-1133">Transmembrane helix</keyword>
<dbReference type="AlphaFoldDB" id="A0A3G9JQN8"/>
<dbReference type="Proteomes" id="UP000268059">
    <property type="component" value="Chromosome"/>
</dbReference>
<feature type="transmembrane region" description="Helical" evidence="5">
    <location>
        <begin position="144"/>
        <end position="168"/>
    </location>
</feature>
<dbReference type="EMBL" id="AP019309">
    <property type="protein sequence ID" value="BBH25134.1"/>
    <property type="molecule type" value="Genomic_DNA"/>
</dbReference>
<accession>A0A3G9JQN8</accession>
<dbReference type="PANTHER" id="PTHR37815:SF3">
    <property type="entry name" value="UPF0397 PROTEIN SPR0429"/>
    <property type="match status" value="1"/>
</dbReference>
<protein>
    <recommendedName>
        <fullName evidence="5">UPF0397 protein SG0102_00680</fullName>
    </recommendedName>
</protein>
<sequence>MNKKFGIKEVVAAGIGTALFVVLTTVQIPLGFIPNTALQPRVAVLAFFAAAFGPITGGIIGLLGHALGDALFYGSVWWSWVFPEALFGIVIGLFAKRFALKEGGFHKKNVILFNVVQVIASAVAWGVLAPLLDILIYAEPANKVFVQGVFAGIGDIIVVGILGSLLAYGYSKTVGKSSSLEREDD</sequence>
<comment type="subcellular location">
    <subcellularLocation>
        <location evidence="5">Cell membrane</location>
        <topology evidence="5">Multi-pass membrane protein</topology>
    </subcellularLocation>
</comment>
<comment type="similarity">
    <text evidence="5">Belongs to the UPF0397 family.</text>
</comment>
<evidence type="ECO:0000256" key="3">
    <source>
        <dbReference type="ARBA" id="ARBA00022989"/>
    </source>
</evidence>
<gene>
    <name evidence="6" type="ORF">SG0102_00680</name>
</gene>
<feature type="transmembrane region" description="Helical" evidence="5">
    <location>
        <begin position="111"/>
        <end position="138"/>
    </location>
</feature>
<keyword evidence="2 5" id="KW-0812">Transmembrane</keyword>
<dbReference type="NCBIfam" id="NF010182">
    <property type="entry name" value="PRK13661.1"/>
    <property type="match status" value="1"/>
</dbReference>